<feature type="region of interest" description="Disordered" evidence="1">
    <location>
        <begin position="54"/>
        <end position="76"/>
    </location>
</feature>
<dbReference type="EMBL" id="JACSDY010000023">
    <property type="protein sequence ID" value="KAF7390596.1"/>
    <property type="molecule type" value="Genomic_DNA"/>
</dbReference>
<comment type="caution">
    <text evidence="2">The sequence shown here is derived from an EMBL/GenBank/DDBJ whole genome shotgun (WGS) entry which is preliminary data.</text>
</comment>
<accession>A0A834JN98</accession>
<name>A0A834JN98_VESPE</name>
<organism evidence="2 3">
    <name type="scientific">Vespula pensylvanica</name>
    <name type="common">Western yellow jacket</name>
    <name type="synonym">Wasp</name>
    <dbReference type="NCBI Taxonomy" id="30213"/>
    <lineage>
        <taxon>Eukaryota</taxon>
        <taxon>Metazoa</taxon>
        <taxon>Ecdysozoa</taxon>
        <taxon>Arthropoda</taxon>
        <taxon>Hexapoda</taxon>
        <taxon>Insecta</taxon>
        <taxon>Pterygota</taxon>
        <taxon>Neoptera</taxon>
        <taxon>Endopterygota</taxon>
        <taxon>Hymenoptera</taxon>
        <taxon>Apocrita</taxon>
        <taxon>Aculeata</taxon>
        <taxon>Vespoidea</taxon>
        <taxon>Vespidae</taxon>
        <taxon>Vespinae</taxon>
        <taxon>Vespula</taxon>
    </lineage>
</organism>
<evidence type="ECO:0000313" key="2">
    <source>
        <dbReference type="EMBL" id="KAF7390596.1"/>
    </source>
</evidence>
<dbReference type="Proteomes" id="UP000600918">
    <property type="component" value="Unassembled WGS sequence"/>
</dbReference>
<dbReference type="AlphaFoldDB" id="A0A834JN98"/>
<gene>
    <name evidence="2" type="ORF">H0235_017758</name>
</gene>
<feature type="compositionally biased region" description="Acidic residues" evidence="1">
    <location>
        <begin position="63"/>
        <end position="76"/>
    </location>
</feature>
<sequence>MNGKFDRDREITEANGFKLNSNKKSIREQHPFDDEGLGVPGLLVWNKCVERRQTGRGVKEEMEVQEEEEENEEDGG</sequence>
<proteinExistence type="predicted"/>
<protein>
    <submittedName>
        <fullName evidence="2">Uncharacterized protein</fullName>
    </submittedName>
</protein>
<reference evidence="2" key="1">
    <citation type="journal article" date="2020" name="G3 (Bethesda)">
        <title>High-Quality Assemblies for Three Invasive Social Wasps from the &lt;i&gt;Vespula&lt;/i&gt; Genus.</title>
        <authorList>
            <person name="Harrop T.W.R."/>
            <person name="Guhlin J."/>
            <person name="McLaughlin G.M."/>
            <person name="Permina E."/>
            <person name="Stockwell P."/>
            <person name="Gilligan J."/>
            <person name="Le Lec M.F."/>
            <person name="Gruber M.A.M."/>
            <person name="Quinn O."/>
            <person name="Lovegrove M."/>
            <person name="Duncan E.J."/>
            <person name="Remnant E.J."/>
            <person name="Van Eeckhoven J."/>
            <person name="Graham B."/>
            <person name="Knapp R.A."/>
            <person name="Langford K.W."/>
            <person name="Kronenberg Z."/>
            <person name="Press M.O."/>
            <person name="Eacker S.M."/>
            <person name="Wilson-Rankin E.E."/>
            <person name="Purcell J."/>
            <person name="Lester P.J."/>
            <person name="Dearden P.K."/>
        </authorList>
    </citation>
    <scope>NUCLEOTIDE SEQUENCE</scope>
    <source>
        <strain evidence="2">Volc-1</strain>
    </source>
</reference>
<keyword evidence="3" id="KW-1185">Reference proteome</keyword>
<evidence type="ECO:0000313" key="3">
    <source>
        <dbReference type="Proteomes" id="UP000600918"/>
    </source>
</evidence>
<evidence type="ECO:0000256" key="1">
    <source>
        <dbReference type="SAM" id="MobiDB-lite"/>
    </source>
</evidence>